<accession>A0A7C5ALT6</accession>
<keyword evidence="2" id="KW-0732">Signal</keyword>
<dbReference type="SUPFAM" id="SSF55486">
    <property type="entry name" value="Metalloproteases ('zincins'), catalytic domain"/>
    <property type="match status" value="1"/>
</dbReference>
<organism evidence="3">
    <name type="scientific">Desulfobacca acetoxidans</name>
    <dbReference type="NCBI Taxonomy" id="60893"/>
    <lineage>
        <taxon>Bacteria</taxon>
        <taxon>Pseudomonadati</taxon>
        <taxon>Thermodesulfobacteriota</taxon>
        <taxon>Desulfobaccia</taxon>
        <taxon>Desulfobaccales</taxon>
        <taxon>Desulfobaccaceae</taxon>
        <taxon>Desulfobacca</taxon>
    </lineage>
</organism>
<evidence type="ECO:0000313" key="3">
    <source>
        <dbReference type="EMBL" id="HGZ11333.1"/>
    </source>
</evidence>
<proteinExistence type="predicted"/>
<reference evidence="3" key="1">
    <citation type="journal article" date="2020" name="mSystems">
        <title>Genome- and Community-Level Interaction Insights into Carbon Utilization and Element Cycling Functions of Hydrothermarchaeota in Hydrothermal Sediment.</title>
        <authorList>
            <person name="Zhou Z."/>
            <person name="Liu Y."/>
            <person name="Xu W."/>
            <person name="Pan J."/>
            <person name="Luo Z.H."/>
            <person name="Li M."/>
        </authorList>
    </citation>
    <scope>NUCLEOTIDE SEQUENCE [LARGE SCALE GENOMIC DNA]</scope>
    <source>
        <strain evidence="3">SpSt-853</strain>
    </source>
</reference>
<feature type="compositionally biased region" description="Acidic residues" evidence="1">
    <location>
        <begin position="293"/>
        <end position="304"/>
    </location>
</feature>
<evidence type="ECO:0008006" key="4">
    <source>
        <dbReference type="Google" id="ProtNLM"/>
    </source>
</evidence>
<dbReference type="AlphaFoldDB" id="A0A7C5ALT6"/>
<feature type="region of interest" description="Disordered" evidence="1">
    <location>
        <begin position="287"/>
        <end position="306"/>
    </location>
</feature>
<name>A0A7C5ALT6_9BACT</name>
<feature type="signal peptide" evidence="2">
    <location>
        <begin position="1"/>
        <end position="27"/>
    </location>
</feature>
<sequence>MMKRKYFFAACLILIFLAAGHSRQGVAEPSRLSCDEEAALFSLAHLEPLDLSPKQVIVEVYISPSPELQSFQRLLPQIWPRVQDFYARLGVLLTQVPGRVTPGPLDPRLRVRLEALPHKEWLARTYRAFKVEPPFRLRFLQVCQDKYAFAHLHLSTIHLDTHRFQKEVCEAHGERGATQSRIFAHLIIHELGHLFGLYHAHEFINDPIPEYLPDGKTPNFMSQHLTETKELGFTEWQRLLIHSFLGGGKVYQQYRLVDFDSLRYLELIKVHNRYLEPSKEKAFLPIRPQAFGDNEDEEDEEDDDFRFPGERVLTRCR</sequence>
<protein>
    <recommendedName>
        <fullName evidence="4">Matrixin family metalloprotease</fullName>
    </recommendedName>
</protein>
<comment type="caution">
    <text evidence="3">The sequence shown here is derived from an EMBL/GenBank/DDBJ whole genome shotgun (WGS) entry which is preliminary data.</text>
</comment>
<feature type="chain" id="PRO_5028173614" description="Matrixin family metalloprotease" evidence="2">
    <location>
        <begin position="28"/>
        <end position="317"/>
    </location>
</feature>
<evidence type="ECO:0000256" key="1">
    <source>
        <dbReference type="SAM" id="MobiDB-lite"/>
    </source>
</evidence>
<dbReference type="EMBL" id="DTKJ01000024">
    <property type="protein sequence ID" value="HGZ11333.1"/>
    <property type="molecule type" value="Genomic_DNA"/>
</dbReference>
<gene>
    <name evidence="3" type="ORF">ENW48_03830</name>
</gene>
<evidence type="ECO:0000256" key="2">
    <source>
        <dbReference type="SAM" id="SignalP"/>
    </source>
</evidence>